<evidence type="ECO:0000259" key="4">
    <source>
        <dbReference type="PROSITE" id="PS51841"/>
    </source>
</evidence>
<dbReference type="InterPro" id="IPR001322">
    <property type="entry name" value="Lamin_tail_dom"/>
</dbReference>
<feature type="domain" description="LTD" evidence="4">
    <location>
        <begin position="302"/>
        <end position="421"/>
    </location>
</feature>
<dbReference type="Pfam" id="PF00932">
    <property type="entry name" value="LTD"/>
    <property type="match status" value="3"/>
</dbReference>
<dbReference type="InterPro" id="IPR027372">
    <property type="entry name" value="Phytase-like_dom"/>
</dbReference>
<dbReference type="Proteomes" id="UP000262172">
    <property type="component" value="Unassembled WGS sequence"/>
</dbReference>
<keyword evidence="2" id="KW-0812">Transmembrane</keyword>
<feature type="transmembrane region" description="Helical" evidence="2">
    <location>
        <begin position="837"/>
        <end position="858"/>
    </location>
</feature>
<dbReference type="InterPro" id="IPR036415">
    <property type="entry name" value="Lamin_tail_dom_sf"/>
</dbReference>
<evidence type="ECO:0000313" key="5">
    <source>
        <dbReference type="EMBL" id="REJ05431.1"/>
    </source>
</evidence>
<feature type="domain" description="LTD" evidence="4">
    <location>
        <begin position="32"/>
        <end position="139"/>
    </location>
</feature>
<feature type="chain" id="PRO_5017067528" description="LTD domain-containing protein" evidence="3">
    <location>
        <begin position="33"/>
        <end position="864"/>
    </location>
</feature>
<dbReference type="Gene3D" id="2.60.40.1260">
    <property type="entry name" value="Lamin Tail domain"/>
    <property type="match status" value="3"/>
</dbReference>
<feature type="region of interest" description="Disordered" evidence="1">
    <location>
        <begin position="438"/>
        <end position="464"/>
    </location>
</feature>
<keyword evidence="2" id="KW-1133">Transmembrane helix</keyword>
<organism evidence="5 6">
    <name type="scientific">Microbacterium bovistercoris</name>
    <dbReference type="NCBI Taxonomy" id="2293570"/>
    <lineage>
        <taxon>Bacteria</taxon>
        <taxon>Bacillati</taxon>
        <taxon>Actinomycetota</taxon>
        <taxon>Actinomycetes</taxon>
        <taxon>Micrococcales</taxon>
        <taxon>Microbacteriaceae</taxon>
        <taxon>Microbacterium</taxon>
    </lineage>
</organism>
<evidence type="ECO:0000256" key="2">
    <source>
        <dbReference type="SAM" id="Phobius"/>
    </source>
</evidence>
<sequence length="864" mass="87048">MPVPSPKPSLIYRPVAAVTAIIAVAVSGGAFATTPATAAEPGVVVNEIVYDDVVPGAVDAIELFNAGNGAVDVSGWGVFDDKRDESGTIPAGTTLGAGEFLVLEKGGSPLGFPFGLGKGDTVTLVNASGADVDSFAYTGDAPLGDWSRCADGGEWAPGTALTLGASNNCEAPALPGRVLLNEVDSGPADWIELINPGTEAADLSGVEIRDNSDDHRWFFPAGASIAGGERVVVEASTPGLDVNGVPQEFQAAIGIGASDSIRVFAADGTLLDQTSWTGHPAIDGDEAAASYARCPDASGAFALARVTPGAPNDCVLPDIAVNEVESNGDATDWVEIMNTGSTPVDLSGWTLMDSDPAGHAADVTPVAAGTTLAPGEFFVFDGGTHYGFGLGGADVATIRNADGLTVAEYAWNEHAAVTWARCPDGTGEFADAKNASKGTANCGDGGGEQPGGPEEPGAAAWPGSPDVTVVDETAMFLEDSSGLDTQATPDGTVLWAVDNGTGTFWKLNAAADGTATFADGWADGKRARFQRDAGNPAAAGPDSEGITVDGEGRVYLASERDNSKKGVNQNVVLEVDPDAPGPDVVADREWDLTATLPQVAANTGIEAVEWVADERLAGKLVDRNTSAPYDPARYPGHGDGLFFVAVEDNGFVYAYALGDDGGIAQVASIDPGLGGVMALDYDTALGGLWAVCDDGCEGRSAHIAFTGSVPEISLFDRPAGMPNLNNEGFATSPESVAVQGDAARTARAASGPTADAAAAAARPVWWFADGAQPAALRSGTLPAVSSEVPGEPGPGEGGSGPGSGGGESSPGQPGGAGTSTGEAADGTLAATGMDPSFLALIPIALLAVLAGAVLVLVARRRRAA</sequence>
<feature type="compositionally biased region" description="Gly residues" evidence="1">
    <location>
        <begin position="793"/>
        <end position="818"/>
    </location>
</feature>
<keyword evidence="6" id="KW-1185">Reference proteome</keyword>
<evidence type="ECO:0000313" key="6">
    <source>
        <dbReference type="Proteomes" id="UP000262172"/>
    </source>
</evidence>
<evidence type="ECO:0000256" key="3">
    <source>
        <dbReference type="SAM" id="SignalP"/>
    </source>
</evidence>
<feature type="signal peptide" evidence="3">
    <location>
        <begin position="1"/>
        <end position="32"/>
    </location>
</feature>
<dbReference type="Pfam" id="PF13449">
    <property type="entry name" value="Phytase-like"/>
    <property type="match status" value="1"/>
</dbReference>
<gene>
    <name evidence="5" type="ORF">DY023_09270</name>
</gene>
<comment type="caution">
    <text evidence="5">The sequence shown here is derived from an EMBL/GenBank/DDBJ whole genome shotgun (WGS) entry which is preliminary data.</text>
</comment>
<dbReference type="AlphaFoldDB" id="A0A371NT44"/>
<dbReference type="EMBL" id="QUAB01000041">
    <property type="protein sequence ID" value="REJ05431.1"/>
    <property type="molecule type" value="Genomic_DNA"/>
</dbReference>
<name>A0A371NT44_9MICO</name>
<dbReference type="SUPFAM" id="SSF74853">
    <property type="entry name" value="Lamin A/C globular tail domain"/>
    <property type="match status" value="3"/>
</dbReference>
<accession>A0A371NT44</accession>
<reference evidence="5 6" key="1">
    <citation type="submission" date="2018-08" db="EMBL/GenBank/DDBJ databases">
        <title>Isolation, diversity and antifungal activity of Actinobacteria from cow dung.</title>
        <authorList>
            <person name="Ling L."/>
        </authorList>
    </citation>
    <scope>NUCLEOTIDE SEQUENCE [LARGE SCALE GENOMIC DNA]</scope>
    <source>
        <strain evidence="5 6">NEAU-LLE</strain>
    </source>
</reference>
<feature type="region of interest" description="Disordered" evidence="1">
    <location>
        <begin position="782"/>
        <end position="827"/>
    </location>
</feature>
<protein>
    <recommendedName>
        <fullName evidence="4">LTD domain-containing protein</fullName>
    </recommendedName>
</protein>
<dbReference type="PROSITE" id="PS51841">
    <property type="entry name" value="LTD"/>
    <property type="match status" value="3"/>
</dbReference>
<evidence type="ECO:0000256" key="1">
    <source>
        <dbReference type="SAM" id="MobiDB-lite"/>
    </source>
</evidence>
<proteinExistence type="predicted"/>
<feature type="domain" description="LTD" evidence="4">
    <location>
        <begin position="165"/>
        <end position="278"/>
    </location>
</feature>
<keyword evidence="2" id="KW-0472">Membrane</keyword>
<dbReference type="SUPFAM" id="SSF75011">
    <property type="entry name" value="3-carboxy-cis,cis-mucoante lactonizing enzyme"/>
    <property type="match status" value="1"/>
</dbReference>
<keyword evidence="3" id="KW-0732">Signal</keyword>
<dbReference type="OrthoDB" id="5380360at2"/>
<feature type="compositionally biased region" description="Low complexity" evidence="1">
    <location>
        <begin position="451"/>
        <end position="464"/>
    </location>
</feature>